<keyword evidence="1" id="KW-0732">Signal</keyword>
<evidence type="ECO:0000256" key="1">
    <source>
        <dbReference type="SAM" id="SignalP"/>
    </source>
</evidence>
<evidence type="ECO:0000313" key="2">
    <source>
        <dbReference type="EMBL" id="REC79833.1"/>
    </source>
</evidence>
<sequence>MKKNIMKKNKLLFFLVLICANFVRGQDLKLFSPILISDIKSIIINGEMNNQAVVDYFNPDLNEMRKEVLQYSSDSNALKLYDTESNSYKPFLFLNKKNKEIVSTKNNFGVFRSFNLIKKNDRLFEAVSATGSYPSHFERIKSIEILEKSQKFLIIKINYSDIYGYKGYSVLVLQDYKYAK</sequence>
<keyword evidence="3" id="KW-1185">Reference proteome</keyword>
<comment type="caution">
    <text evidence="2">The sequence shown here is derived from an EMBL/GenBank/DDBJ whole genome shotgun (WGS) entry which is preliminary data.</text>
</comment>
<name>A0A3D9DPB7_9FLAO</name>
<accession>A0A3D9DPB7</accession>
<reference evidence="2 3" key="1">
    <citation type="journal article" date="2010" name="Syst. Appl. Microbiol.">
        <title>Four new species of Chryseobacterium from the rhizosphere of coastal sand dune plants, Chryseobacterium elymi sp. nov., Chryseobacterium hagamense sp. nov., Chryseobacterium lathyri sp. nov. and Chryseobacterium rhizosphaerae sp. nov.</title>
        <authorList>
            <person name="Cho S.H."/>
            <person name="Lee K.S."/>
            <person name="Shin D.S."/>
            <person name="Han J.H."/>
            <person name="Park K.S."/>
            <person name="Lee C.H."/>
            <person name="Park K.H."/>
            <person name="Kim S.B."/>
        </authorList>
    </citation>
    <scope>NUCLEOTIDE SEQUENCE [LARGE SCALE GENOMIC DNA]</scope>
    <source>
        <strain evidence="2 3">KCTC 22547</strain>
    </source>
</reference>
<feature type="signal peptide" evidence="1">
    <location>
        <begin position="1"/>
        <end position="25"/>
    </location>
</feature>
<dbReference type="Proteomes" id="UP000257030">
    <property type="component" value="Unassembled WGS sequence"/>
</dbReference>
<dbReference type="EMBL" id="QNUH01000003">
    <property type="protein sequence ID" value="REC79833.1"/>
    <property type="molecule type" value="Genomic_DNA"/>
</dbReference>
<evidence type="ECO:0000313" key="3">
    <source>
        <dbReference type="Proteomes" id="UP000257030"/>
    </source>
</evidence>
<feature type="chain" id="PRO_5017657078" evidence="1">
    <location>
        <begin position="26"/>
        <end position="180"/>
    </location>
</feature>
<organism evidence="2 3">
    <name type="scientific">Chryseobacterium elymi</name>
    <dbReference type="NCBI Taxonomy" id="395936"/>
    <lineage>
        <taxon>Bacteria</taxon>
        <taxon>Pseudomonadati</taxon>
        <taxon>Bacteroidota</taxon>
        <taxon>Flavobacteriia</taxon>
        <taxon>Flavobacteriales</taxon>
        <taxon>Weeksellaceae</taxon>
        <taxon>Chryseobacterium group</taxon>
        <taxon>Chryseobacterium</taxon>
    </lineage>
</organism>
<dbReference type="AlphaFoldDB" id="A0A3D9DPB7"/>
<gene>
    <name evidence="2" type="ORF">DRF60_05390</name>
</gene>
<protein>
    <submittedName>
        <fullName evidence="2">Uncharacterized protein</fullName>
    </submittedName>
</protein>
<proteinExistence type="predicted"/>